<sequence>MNVNLFRSAVHVAAICGLYLSTAMVIPALIDLHFGHRDWTVFVFSGLMTGGLSLGAALATSGSPPPFNKRFGFILVNILWLSFSLIGALPIYLSSLNLSFAQALFEAVSAITTTGGTVITGLDRAPPGILLWRSMLCWFGGIGIVALGLFILPFLHVGGIAFFKMESSDTNDRPFAKLGSFIRAFIAIYILLTVVCTVAYDLAGMTHFDALNHAMSTVATAGFSTHDASFAYFDSTAMLWISSIFLTLCSLPFSVLILFAVRGRLDTLRDPQIIVFLGYLTAFSLAVAAYHHVRNAVPFGDALTHAVFNMASILSTGGFASEDYTLWGPFVVVIAFFATFIGGCSGSTAGGIKAYRLIILFNMFRTGLRRLIYPNGVFSIRYGNIIVDDDMQRAVMLYLVAFLALWVAGSLVLAALGYDVVTSISAVATSLANVGPGIGPTIGPAGNFSTLSAPALHMLSLLMLLGRVEILTVLVLAMPTFWRN</sequence>
<keyword evidence="6 10" id="KW-0630">Potassium</keyword>
<gene>
    <name evidence="13" type="ORF">DEM27_09355</name>
</gene>
<dbReference type="GO" id="GO:0005886">
    <property type="term" value="C:plasma membrane"/>
    <property type="evidence" value="ECO:0007669"/>
    <property type="project" value="UniProtKB-SubCell"/>
</dbReference>
<feature type="transmembrane region" description="Helical" evidence="12">
    <location>
        <begin position="395"/>
        <end position="418"/>
    </location>
</feature>
<proteinExistence type="inferred from homology"/>
<dbReference type="PANTHER" id="PTHR32024">
    <property type="entry name" value="TRK SYSTEM POTASSIUM UPTAKE PROTEIN TRKG-RELATED"/>
    <property type="match status" value="1"/>
</dbReference>
<evidence type="ECO:0000256" key="2">
    <source>
        <dbReference type="ARBA" id="ARBA00022448"/>
    </source>
</evidence>
<feature type="binding site" evidence="11">
    <location>
        <position position="114"/>
    </location>
    <ligand>
        <name>K(+)</name>
        <dbReference type="ChEBI" id="CHEBI:29103"/>
    </ligand>
</feature>
<evidence type="ECO:0000313" key="13">
    <source>
        <dbReference type="EMBL" id="PWE56574.1"/>
    </source>
</evidence>
<dbReference type="GO" id="GO:0015379">
    <property type="term" value="F:potassium:chloride symporter activity"/>
    <property type="evidence" value="ECO:0007669"/>
    <property type="project" value="InterPro"/>
</dbReference>
<dbReference type="Pfam" id="PF02386">
    <property type="entry name" value="TrkH"/>
    <property type="match status" value="2"/>
</dbReference>
<evidence type="ECO:0000256" key="9">
    <source>
        <dbReference type="ARBA" id="ARBA00023136"/>
    </source>
</evidence>
<evidence type="ECO:0000256" key="4">
    <source>
        <dbReference type="ARBA" id="ARBA00022538"/>
    </source>
</evidence>
<evidence type="ECO:0000313" key="14">
    <source>
        <dbReference type="Proteomes" id="UP000245252"/>
    </source>
</evidence>
<comment type="function">
    <text evidence="10">Low-affinity potassium transport system. Interacts with Trk system potassium uptake protein TrkA.</text>
</comment>
<evidence type="ECO:0000256" key="6">
    <source>
        <dbReference type="ARBA" id="ARBA00022958"/>
    </source>
</evidence>
<keyword evidence="11" id="KW-0479">Metal-binding</keyword>
<keyword evidence="7 12" id="KW-1133">Transmembrane helix</keyword>
<dbReference type="Proteomes" id="UP000245252">
    <property type="component" value="Unassembled WGS sequence"/>
</dbReference>
<keyword evidence="14" id="KW-1185">Reference proteome</keyword>
<feature type="transmembrane region" description="Helical" evidence="12">
    <location>
        <begin position="330"/>
        <end position="355"/>
    </location>
</feature>
<keyword evidence="8 10" id="KW-0406">Ion transport</keyword>
<keyword evidence="2 10" id="KW-0813">Transport</keyword>
<feature type="transmembrane region" description="Helical" evidence="12">
    <location>
        <begin position="458"/>
        <end position="482"/>
    </location>
</feature>
<dbReference type="AlphaFoldDB" id="A0A2U2DTE0"/>
<dbReference type="PIRSF" id="PIRSF006247">
    <property type="entry name" value="TrkH"/>
    <property type="match status" value="1"/>
</dbReference>
<feature type="transmembrane region" description="Helical" evidence="12">
    <location>
        <begin position="12"/>
        <end position="30"/>
    </location>
</feature>
<keyword evidence="5 12" id="KW-0812">Transmembrane</keyword>
<evidence type="ECO:0000256" key="5">
    <source>
        <dbReference type="ARBA" id="ARBA00022692"/>
    </source>
</evidence>
<comment type="subcellular location">
    <subcellularLocation>
        <location evidence="10">Cell inner membrane</location>
        <topology evidence="10">Multi-pass membrane protein</topology>
    </subcellularLocation>
    <subcellularLocation>
        <location evidence="1">Cell membrane</location>
        <topology evidence="1">Multi-pass membrane protein</topology>
    </subcellularLocation>
</comment>
<evidence type="ECO:0000256" key="12">
    <source>
        <dbReference type="SAM" id="Phobius"/>
    </source>
</evidence>
<feature type="transmembrane region" description="Helical" evidence="12">
    <location>
        <begin position="273"/>
        <end position="293"/>
    </location>
</feature>
<keyword evidence="4 10" id="KW-0633">Potassium transport</keyword>
<keyword evidence="3 10" id="KW-1003">Cell membrane</keyword>
<feature type="binding site" evidence="11">
    <location>
        <position position="113"/>
    </location>
    <ligand>
        <name>K(+)</name>
        <dbReference type="ChEBI" id="CHEBI:29103"/>
    </ligand>
</feature>
<name>A0A2U2DTE0_9HYPH</name>
<feature type="transmembrane region" description="Helical" evidence="12">
    <location>
        <begin position="42"/>
        <end position="59"/>
    </location>
</feature>
<dbReference type="GO" id="GO:0046872">
    <property type="term" value="F:metal ion binding"/>
    <property type="evidence" value="ECO:0007669"/>
    <property type="project" value="UniProtKB-KW"/>
</dbReference>
<dbReference type="OrthoDB" id="9810952at2"/>
<dbReference type="InterPro" id="IPR003445">
    <property type="entry name" value="Cat_transpt"/>
</dbReference>
<dbReference type="InterPro" id="IPR004772">
    <property type="entry name" value="TrkH"/>
</dbReference>
<feature type="binding site" evidence="11">
    <location>
        <position position="434"/>
    </location>
    <ligand>
        <name>K(+)</name>
        <dbReference type="ChEBI" id="CHEBI:29103"/>
    </ligand>
</feature>
<feature type="transmembrane region" description="Helical" evidence="12">
    <location>
        <begin position="184"/>
        <end position="203"/>
    </location>
</feature>
<keyword evidence="9 10" id="KW-0472">Membrane</keyword>
<organism evidence="13 14">
    <name type="scientific">Metarhizobium album</name>
    <dbReference type="NCBI Taxonomy" id="2182425"/>
    <lineage>
        <taxon>Bacteria</taxon>
        <taxon>Pseudomonadati</taxon>
        <taxon>Pseudomonadota</taxon>
        <taxon>Alphaproteobacteria</taxon>
        <taxon>Hyphomicrobiales</taxon>
        <taxon>Rhizobiaceae</taxon>
        <taxon>Metarhizobium</taxon>
    </lineage>
</organism>
<protein>
    <recommendedName>
        <fullName evidence="10">Trk system potassium uptake protein</fullName>
    </recommendedName>
</protein>
<evidence type="ECO:0000256" key="1">
    <source>
        <dbReference type="ARBA" id="ARBA00004651"/>
    </source>
</evidence>
<comment type="caution">
    <text evidence="13">The sequence shown here is derived from an EMBL/GenBank/DDBJ whole genome shotgun (WGS) entry which is preliminary data.</text>
</comment>
<reference evidence="13 14" key="1">
    <citation type="submission" date="2018-05" db="EMBL/GenBank/DDBJ databases">
        <title>The draft genome of strain NS-104.</title>
        <authorList>
            <person name="Hang P."/>
            <person name="Jiang J."/>
        </authorList>
    </citation>
    <scope>NUCLEOTIDE SEQUENCE [LARGE SCALE GENOMIC DNA]</scope>
    <source>
        <strain evidence="13 14">NS-104</strain>
    </source>
</reference>
<evidence type="ECO:0000256" key="11">
    <source>
        <dbReference type="PIRSR" id="PIRSR006247-1"/>
    </source>
</evidence>
<feature type="binding site" evidence="11">
    <location>
        <position position="316"/>
    </location>
    <ligand>
        <name>K(+)</name>
        <dbReference type="ChEBI" id="CHEBI:29103"/>
    </ligand>
</feature>
<comment type="similarity">
    <text evidence="10">Belongs to the TrkH potassium transport family.</text>
</comment>
<feature type="transmembrane region" description="Helical" evidence="12">
    <location>
        <begin position="71"/>
        <end position="93"/>
    </location>
</feature>
<dbReference type="RefSeq" id="WP_109457950.1">
    <property type="nucleotide sequence ID" value="NZ_QFBC01000003.1"/>
</dbReference>
<dbReference type="PANTHER" id="PTHR32024:SF3">
    <property type="entry name" value="TRK SYSTEM POTASSIUM UPTAKE PROTEIN"/>
    <property type="match status" value="1"/>
</dbReference>
<feature type="transmembrane region" description="Helical" evidence="12">
    <location>
        <begin position="237"/>
        <end position="261"/>
    </location>
</feature>
<dbReference type="EMBL" id="QFBC01000003">
    <property type="protein sequence ID" value="PWE56574.1"/>
    <property type="molecule type" value="Genomic_DNA"/>
</dbReference>
<feature type="binding site" evidence="11">
    <location>
        <position position="433"/>
    </location>
    <ligand>
        <name>K(+)</name>
        <dbReference type="ChEBI" id="CHEBI:29103"/>
    </ligand>
</feature>
<evidence type="ECO:0000256" key="8">
    <source>
        <dbReference type="ARBA" id="ARBA00023065"/>
    </source>
</evidence>
<evidence type="ECO:0000256" key="3">
    <source>
        <dbReference type="ARBA" id="ARBA00022475"/>
    </source>
</evidence>
<accession>A0A2U2DTE0</accession>
<evidence type="ECO:0000256" key="10">
    <source>
        <dbReference type="PIRNR" id="PIRNR006247"/>
    </source>
</evidence>
<keyword evidence="10" id="KW-0997">Cell inner membrane</keyword>
<feature type="transmembrane region" description="Helical" evidence="12">
    <location>
        <begin position="138"/>
        <end position="163"/>
    </location>
</feature>
<evidence type="ECO:0000256" key="7">
    <source>
        <dbReference type="ARBA" id="ARBA00022989"/>
    </source>
</evidence>